<gene>
    <name evidence="1" type="ORF">LOK49_LG03G00958</name>
</gene>
<organism evidence="1 2">
    <name type="scientific">Camellia lanceoleosa</name>
    <dbReference type="NCBI Taxonomy" id="1840588"/>
    <lineage>
        <taxon>Eukaryota</taxon>
        <taxon>Viridiplantae</taxon>
        <taxon>Streptophyta</taxon>
        <taxon>Embryophyta</taxon>
        <taxon>Tracheophyta</taxon>
        <taxon>Spermatophyta</taxon>
        <taxon>Magnoliopsida</taxon>
        <taxon>eudicotyledons</taxon>
        <taxon>Gunneridae</taxon>
        <taxon>Pentapetalae</taxon>
        <taxon>asterids</taxon>
        <taxon>Ericales</taxon>
        <taxon>Theaceae</taxon>
        <taxon>Camellia</taxon>
    </lineage>
</organism>
<dbReference type="Proteomes" id="UP001060215">
    <property type="component" value="Chromosome 6"/>
</dbReference>
<sequence length="101" mass="11320">MTVPSQQATKSSSTKTTTTTTRTKRSKRHPRATNLAVFFIWVILIFTQLCLSSSSEHNGHSSPRKVRFFNTVNSSVGSNFDDDDDDEDKRVVHTGPNPLHN</sequence>
<keyword evidence="2" id="KW-1185">Reference proteome</keyword>
<evidence type="ECO:0000313" key="2">
    <source>
        <dbReference type="Proteomes" id="UP001060215"/>
    </source>
</evidence>
<protein>
    <submittedName>
        <fullName evidence="1">CLAVATA3/ESR (CLE)-related protein 16</fullName>
    </submittedName>
</protein>
<dbReference type="EMBL" id="CM045763">
    <property type="protein sequence ID" value="KAI8024355.1"/>
    <property type="molecule type" value="Genomic_DNA"/>
</dbReference>
<name>A0ACC0IFU6_9ERIC</name>
<proteinExistence type="predicted"/>
<reference evidence="1 2" key="1">
    <citation type="journal article" date="2022" name="Plant J.">
        <title>Chromosome-level genome of Camellia lanceoleosa provides a valuable resource for understanding genome evolution and self-incompatibility.</title>
        <authorList>
            <person name="Gong W."/>
            <person name="Xiao S."/>
            <person name="Wang L."/>
            <person name="Liao Z."/>
            <person name="Chang Y."/>
            <person name="Mo W."/>
            <person name="Hu G."/>
            <person name="Li W."/>
            <person name="Zhao G."/>
            <person name="Zhu H."/>
            <person name="Hu X."/>
            <person name="Ji K."/>
            <person name="Xiang X."/>
            <person name="Song Q."/>
            <person name="Yuan D."/>
            <person name="Jin S."/>
            <person name="Zhang L."/>
        </authorList>
    </citation>
    <scope>NUCLEOTIDE SEQUENCE [LARGE SCALE GENOMIC DNA]</scope>
    <source>
        <strain evidence="1">SQ_2022a</strain>
    </source>
</reference>
<evidence type="ECO:0000313" key="1">
    <source>
        <dbReference type="EMBL" id="KAI8024355.1"/>
    </source>
</evidence>
<comment type="caution">
    <text evidence="1">The sequence shown here is derived from an EMBL/GenBank/DDBJ whole genome shotgun (WGS) entry which is preliminary data.</text>
</comment>
<accession>A0ACC0IFU6</accession>